<evidence type="ECO:0000259" key="2">
    <source>
        <dbReference type="Pfam" id="PF03703"/>
    </source>
</evidence>
<keyword evidence="1" id="KW-0812">Transmembrane</keyword>
<dbReference type="RefSeq" id="WP_200623099.1">
    <property type="nucleotide sequence ID" value="NZ_CAJNAU010000198.1"/>
</dbReference>
<feature type="domain" description="YdbS-like PH" evidence="2">
    <location>
        <begin position="82"/>
        <end position="155"/>
    </location>
</feature>
<evidence type="ECO:0000313" key="3">
    <source>
        <dbReference type="EMBL" id="CAE6865701.1"/>
    </source>
</evidence>
<evidence type="ECO:0000256" key="1">
    <source>
        <dbReference type="SAM" id="Phobius"/>
    </source>
</evidence>
<keyword evidence="1" id="KW-1133">Transmembrane helix</keyword>
<sequence>MNQIAPINDDGRVEIVQDVIFSGMPSQVVNLPTFIKGGVAAVAVFAAYGYAVTRWPVPWFAPVVAFVAITVGAIVAYLRTAFTEIIIDTSRITCRLGILSRRVESLELFRIQDVTSLHPWWQRPFGIGTVIVLTSDSHNPQWRLPGMREAEQLRSDLNRAAIALRDAKGIREVNMGKV</sequence>
<accession>A0ABN7NHN6</accession>
<proteinExistence type="predicted"/>
<reference evidence="3 4" key="1">
    <citation type="submission" date="2021-02" db="EMBL/GenBank/DDBJ databases">
        <authorList>
            <person name="Vanwijnsberghe S."/>
        </authorList>
    </citation>
    <scope>NUCLEOTIDE SEQUENCE [LARGE SCALE GENOMIC DNA]</scope>
    <source>
        <strain evidence="3 4">R-69658</strain>
    </source>
</reference>
<dbReference type="Pfam" id="PF03703">
    <property type="entry name" value="bPH_2"/>
    <property type="match status" value="1"/>
</dbReference>
<feature type="transmembrane region" description="Helical" evidence="1">
    <location>
        <begin position="59"/>
        <end position="78"/>
    </location>
</feature>
<organism evidence="3 4">
    <name type="scientific">Paraburkholderia aspalathi</name>
    <dbReference type="NCBI Taxonomy" id="1324617"/>
    <lineage>
        <taxon>Bacteria</taxon>
        <taxon>Pseudomonadati</taxon>
        <taxon>Pseudomonadota</taxon>
        <taxon>Betaproteobacteria</taxon>
        <taxon>Burkholderiales</taxon>
        <taxon>Burkholderiaceae</taxon>
        <taxon>Paraburkholderia</taxon>
    </lineage>
</organism>
<name>A0ABN7NHN6_9BURK</name>
<dbReference type="InterPro" id="IPR005182">
    <property type="entry name" value="YdbS-like_PH"/>
</dbReference>
<dbReference type="EMBL" id="CAJNAU010000198">
    <property type="protein sequence ID" value="CAE6865701.1"/>
    <property type="molecule type" value="Genomic_DNA"/>
</dbReference>
<dbReference type="Proteomes" id="UP000674425">
    <property type="component" value="Unassembled WGS sequence"/>
</dbReference>
<comment type="caution">
    <text evidence="3">The sequence shown here is derived from an EMBL/GenBank/DDBJ whole genome shotgun (WGS) entry which is preliminary data.</text>
</comment>
<protein>
    <recommendedName>
        <fullName evidence="2">YdbS-like PH domain-containing protein</fullName>
    </recommendedName>
</protein>
<feature type="transmembrane region" description="Helical" evidence="1">
    <location>
        <begin position="34"/>
        <end position="53"/>
    </location>
</feature>
<gene>
    <name evidence="3" type="ORF">R69658_07848</name>
</gene>
<keyword evidence="4" id="KW-1185">Reference proteome</keyword>
<keyword evidence="1" id="KW-0472">Membrane</keyword>
<evidence type="ECO:0000313" key="4">
    <source>
        <dbReference type="Proteomes" id="UP000674425"/>
    </source>
</evidence>